<dbReference type="EMBL" id="JAWXYG010000013">
    <property type="protein sequence ID" value="KAK4256058.1"/>
    <property type="molecule type" value="Genomic_DNA"/>
</dbReference>
<keyword evidence="1" id="KW-0472">Membrane</keyword>
<protein>
    <submittedName>
        <fullName evidence="2">Uncharacterized protein</fullName>
    </submittedName>
</protein>
<dbReference type="Proteomes" id="UP001293593">
    <property type="component" value="Unassembled WGS sequence"/>
</dbReference>
<organism evidence="2 3">
    <name type="scientific">Acacia crassicarpa</name>
    <name type="common">northern wattle</name>
    <dbReference type="NCBI Taxonomy" id="499986"/>
    <lineage>
        <taxon>Eukaryota</taxon>
        <taxon>Viridiplantae</taxon>
        <taxon>Streptophyta</taxon>
        <taxon>Embryophyta</taxon>
        <taxon>Tracheophyta</taxon>
        <taxon>Spermatophyta</taxon>
        <taxon>Magnoliopsida</taxon>
        <taxon>eudicotyledons</taxon>
        <taxon>Gunneridae</taxon>
        <taxon>Pentapetalae</taxon>
        <taxon>rosids</taxon>
        <taxon>fabids</taxon>
        <taxon>Fabales</taxon>
        <taxon>Fabaceae</taxon>
        <taxon>Caesalpinioideae</taxon>
        <taxon>mimosoid clade</taxon>
        <taxon>Acacieae</taxon>
        <taxon>Acacia</taxon>
    </lineage>
</organism>
<evidence type="ECO:0000256" key="1">
    <source>
        <dbReference type="SAM" id="Phobius"/>
    </source>
</evidence>
<sequence>MSSVGFLTMAMGILRLVLMIGSFQEEGKQQMTITMIAMMTVREVMF</sequence>
<keyword evidence="1" id="KW-0812">Transmembrane</keyword>
<dbReference type="AlphaFoldDB" id="A0AAE1MB27"/>
<evidence type="ECO:0000313" key="2">
    <source>
        <dbReference type="EMBL" id="KAK4256058.1"/>
    </source>
</evidence>
<keyword evidence="1" id="KW-1133">Transmembrane helix</keyword>
<evidence type="ECO:0000313" key="3">
    <source>
        <dbReference type="Proteomes" id="UP001293593"/>
    </source>
</evidence>
<name>A0AAE1MB27_9FABA</name>
<accession>A0AAE1MB27</accession>
<keyword evidence="3" id="KW-1185">Reference proteome</keyword>
<proteinExistence type="predicted"/>
<comment type="caution">
    <text evidence="2">The sequence shown here is derived from an EMBL/GenBank/DDBJ whole genome shotgun (WGS) entry which is preliminary data.</text>
</comment>
<feature type="transmembrane region" description="Helical" evidence="1">
    <location>
        <begin position="6"/>
        <end position="23"/>
    </location>
</feature>
<gene>
    <name evidence="2" type="ORF">QN277_008971</name>
</gene>
<reference evidence="2" key="1">
    <citation type="submission" date="2023-10" db="EMBL/GenBank/DDBJ databases">
        <title>Chromosome-level genome of the transformable northern wattle, Acacia crassicarpa.</title>
        <authorList>
            <person name="Massaro I."/>
            <person name="Sinha N.R."/>
            <person name="Poethig S."/>
            <person name="Leichty A.R."/>
        </authorList>
    </citation>
    <scope>NUCLEOTIDE SEQUENCE</scope>
    <source>
        <strain evidence="2">Acra3RX</strain>
        <tissue evidence="2">Leaf</tissue>
    </source>
</reference>